<dbReference type="Proteomes" id="UP001174867">
    <property type="component" value="Unassembled WGS sequence"/>
</dbReference>
<evidence type="ECO:0000256" key="4">
    <source>
        <dbReference type="ARBA" id="ARBA00022801"/>
    </source>
</evidence>
<comment type="caution">
    <text evidence="9">The sequence shown here is derived from an EMBL/GenBank/DDBJ whole genome shotgun (WGS) entry which is preliminary data.</text>
</comment>
<dbReference type="NCBIfam" id="NF007413">
    <property type="entry name" value="PRK09951.1"/>
    <property type="match status" value="1"/>
</dbReference>
<evidence type="ECO:0000313" key="9">
    <source>
        <dbReference type="EMBL" id="MDN8599001.1"/>
    </source>
</evidence>
<dbReference type="Pfam" id="PF02586">
    <property type="entry name" value="SRAP"/>
    <property type="match status" value="1"/>
</dbReference>
<proteinExistence type="inferred from homology"/>
<evidence type="ECO:0000256" key="3">
    <source>
        <dbReference type="ARBA" id="ARBA00022763"/>
    </source>
</evidence>
<dbReference type="PANTHER" id="PTHR13604:SF0">
    <property type="entry name" value="ABASIC SITE PROCESSING PROTEIN HMCES"/>
    <property type="match status" value="1"/>
</dbReference>
<dbReference type="InterPro" id="IPR003738">
    <property type="entry name" value="SRAP"/>
</dbReference>
<comment type="similarity">
    <text evidence="1 8">Belongs to the SOS response-associated peptidase family.</text>
</comment>
<keyword evidence="2 8" id="KW-0645">Protease</keyword>
<evidence type="ECO:0000256" key="5">
    <source>
        <dbReference type="ARBA" id="ARBA00023124"/>
    </source>
</evidence>
<dbReference type="InterPro" id="IPR036590">
    <property type="entry name" value="SRAP-like"/>
</dbReference>
<keyword evidence="10" id="KW-1185">Reference proteome</keyword>
<keyword evidence="5" id="KW-0190">Covalent protein-DNA linkage</keyword>
<accession>A0ABT8PTA1</accession>
<dbReference type="Gene3D" id="3.90.1680.10">
    <property type="entry name" value="SOS response associated peptidase-like"/>
    <property type="match status" value="1"/>
</dbReference>
<evidence type="ECO:0000256" key="1">
    <source>
        <dbReference type="ARBA" id="ARBA00008136"/>
    </source>
</evidence>
<keyword evidence="3" id="KW-0227">DNA damage</keyword>
<evidence type="ECO:0000256" key="6">
    <source>
        <dbReference type="ARBA" id="ARBA00023125"/>
    </source>
</evidence>
<evidence type="ECO:0000256" key="8">
    <source>
        <dbReference type="RuleBase" id="RU364100"/>
    </source>
</evidence>
<keyword evidence="4 8" id="KW-0378">Hydrolase</keyword>
<organism evidence="9 10">
    <name type="scientific">Citrobacter enshiensis</name>
    <dbReference type="NCBI Taxonomy" id="2971264"/>
    <lineage>
        <taxon>Bacteria</taxon>
        <taxon>Pseudomonadati</taxon>
        <taxon>Pseudomonadota</taxon>
        <taxon>Gammaproteobacteria</taxon>
        <taxon>Enterobacterales</taxon>
        <taxon>Enterobacteriaceae</taxon>
        <taxon>Citrobacter</taxon>
    </lineage>
</organism>
<dbReference type="EMBL" id="JAUJYW010000002">
    <property type="protein sequence ID" value="MDN8599001.1"/>
    <property type="molecule type" value="Genomic_DNA"/>
</dbReference>
<protein>
    <recommendedName>
        <fullName evidence="8">Abasic site processing protein</fullName>
        <ecNumber evidence="8">3.4.-.-</ecNumber>
    </recommendedName>
</protein>
<gene>
    <name evidence="9" type="ORF">Q0A17_06180</name>
</gene>
<keyword evidence="7" id="KW-0456">Lyase</keyword>
<evidence type="ECO:0000256" key="7">
    <source>
        <dbReference type="ARBA" id="ARBA00023239"/>
    </source>
</evidence>
<sequence length="216" mass="24433">MCGRFSQPMTREDYLALLSDEADRNIPYDPEPIRRFNVAPGTKVLLPSERDEQLHLDPVFWGYAPRWWDKPPLINARVETAATSRMFKPLWLHGRVLVFADGWFEWKTEGSKKQPYFIHRTDGQPLFMAAIGSTPFERGDETEGFLIVTTAADKSLADIHDRQPLVLSPEAAREWMRLDVGGKEAVSIAEDGAVSAEHFTWHSVSHDVGNVKNQGG</sequence>
<keyword evidence="6" id="KW-0238">DNA-binding</keyword>
<dbReference type="RefSeq" id="WP_301697429.1">
    <property type="nucleotide sequence ID" value="NZ_JAUJYW010000002.1"/>
</dbReference>
<dbReference type="EC" id="3.4.-.-" evidence="8"/>
<name>A0ABT8PTA1_9ENTR</name>
<dbReference type="SUPFAM" id="SSF143081">
    <property type="entry name" value="BB1717-like"/>
    <property type="match status" value="1"/>
</dbReference>
<evidence type="ECO:0000256" key="2">
    <source>
        <dbReference type="ARBA" id="ARBA00022670"/>
    </source>
</evidence>
<evidence type="ECO:0000313" key="10">
    <source>
        <dbReference type="Proteomes" id="UP001174867"/>
    </source>
</evidence>
<reference evidence="9 10" key="1">
    <citation type="submission" date="2023-07" db="EMBL/GenBank/DDBJ databases">
        <title>Citrobacter selenititolerans sp. nov., isolated from seleniferous soil.</title>
        <authorList>
            <person name="Zhang S."/>
            <person name="Li K."/>
            <person name="Peng J."/>
            <person name="Wang H."/>
            <person name="Sun J."/>
            <person name="Guo Y."/>
        </authorList>
    </citation>
    <scope>NUCLEOTIDE SEQUENCE [LARGE SCALE GENOMIC DNA]</scope>
    <source>
        <strain evidence="9 10">S2-9</strain>
    </source>
</reference>
<dbReference type="PANTHER" id="PTHR13604">
    <property type="entry name" value="DC12-RELATED"/>
    <property type="match status" value="1"/>
</dbReference>